<evidence type="ECO:0008006" key="3">
    <source>
        <dbReference type="Google" id="ProtNLM"/>
    </source>
</evidence>
<sequence>MTTETALQARWDQERRQITEAIRTFGVHLTYVPPVGSAGTGMATCGCRAAGPADDGGELPDPFADLLLETGGDPASLPPRADTPFCYTTGLFGVGHAELAVVGLDRLRAAEVLDAAALRVLDEGLDLMPGEVVELEGTSFLVEELGCSGMVFFETHSFYDRPAWASLAAYQLTWADDQGRFPWDEGHEAGPWPQPRAGRWRA</sequence>
<gene>
    <name evidence="1" type="ORF">SAMN05421879_11822</name>
</gene>
<dbReference type="Pfam" id="PF14081">
    <property type="entry name" value="DUF4262"/>
    <property type="match status" value="1"/>
</dbReference>
<dbReference type="EMBL" id="OBQK01000018">
    <property type="protein sequence ID" value="SOC57905.1"/>
    <property type="molecule type" value="Genomic_DNA"/>
</dbReference>
<dbReference type="Proteomes" id="UP000219688">
    <property type="component" value="Unassembled WGS sequence"/>
</dbReference>
<evidence type="ECO:0000313" key="2">
    <source>
        <dbReference type="Proteomes" id="UP000219688"/>
    </source>
</evidence>
<proteinExistence type="predicted"/>
<evidence type="ECO:0000313" key="1">
    <source>
        <dbReference type="EMBL" id="SOC57905.1"/>
    </source>
</evidence>
<accession>A0A285VV51</accession>
<protein>
    <recommendedName>
        <fullName evidence="3">DUF4262 domain-containing protein</fullName>
    </recommendedName>
</protein>
<reference evidence="2" key="1">
    <citation type="submission" date="2017-08" db="EMBL/GenBank/DDBJ databases">
        <authorList>
            <person name="Varghese N."/>
            <person name="Submissions S."/>
        </authorList>
    </citation>
    <scope>NUCLEOTIDE SEQUENCE [LARGE SCALE GENOMIC DNA]</scope>
    <source>
        <strain evidence="2">USBA17B2</strain>
    </source>
</reference>
<name>A0A285VV51_9MICO</name>
<dbReference type="AlphaFoldDB" id="A0A285VV51"/>
<keyword evidence="2" id="KW-1185">Reference proteome</keyword>
<dbReference type="RefSeq" id="WP_097189235.1">
    <property type="nucleotide sequence ID" value="NZ_OBQK01000018.1"/>
</dbReference>
<organism evidence="1 2">
    <name type="scientific">Ornithinimicrobium cerasi</name>
    <dbReference type="NCBI Taxonomy" id="2248773"/>
    <lineage>
        <taxon>Bacteria</taxon>
        <taxon>Bacillati</taxon>
        <taxon>Actinomycetota</taxon>
        <taxon>Actinomycetes</taxon>
        <taxon>Micrococcales</taxon>
        <taxon>Ornithinimicrobiaceae</taxon>
        <taxon>Ornithinimicrobium</taxon>
    </lineage>
</organism>
<dbReference type="InterPro" id="IPR025358">
    <property type="entry name" value="DUF4262"/>
</dbReference>